<evidence type="ECO:0000313" key="3">
    <source>
        <dbReference type="Proteomes" id="UP000182045"/>
    </source>
</evidence>
<keyword evidence="1" id="KW-0472">Membrane</keyword>
<dbReference type="Proteomes" id="UP000182045">
    <property type="component" value="Unassembled WGS sequence"/>
</dbReference>
<evidence type="ECO:0000256" key="1">
    <source>
        <dbReference type="SAM" id="Phobius"/>
    </source>
</evidence>
<evidence type="ECO:0008006" key="4">
    <source>
        <dbReference type="Google" id="ProtNLM"/>
    </source>
</evidence>
<protein>
    <recommendedName>
        <fullName evidence="4">HEPN domain-containing protein</fullName>
    </recommendedName>
</protein>
<organism evidence="2 3">
    <name type="scientific">Roseibaca calidilacus</name>
    <dbReference type="NCBI Taxonomy" id="1666912"/>
    <lineage>
        <taxon>Bacteria</taxon>
        <taxon>Pseudomonadati</taxon>
        <taxon>Pseudomonadota</taxon>
        <taxon>Alphaproteobacteria</taxon>
        <taxon>Rhodobacterales</taxon>
        <taxon>Paracoccaceae</taxon>
        <taxon>Roseinatronobacter</taxon>
    </lineage>
</organism>
<reference evidence="2 3" key="1">
    <citation type="submission" date="2016-01" db="EMBL/GenBank/DDBJ databases">
        <authorList>
            <person name="Varghese N."/>
        </authorList>
    </citation>
    <scope>NUCLEOTIDE SEQUENCE [LARGE SCALE GENOMIC DNA]</scope>
    <source>
        <strain evidence="2 3">HL-91</strain>
    </source>
</reference>
<keyword evidence="3" id="KW-1185">Reference proteome</keyword>
<gene>
    <name evidence="2" type="ORF">Ga0058931_0665</name>
</gene>
<feature type="transmembrane region" description="Helical" evidence="1">
    <location>
        <begin position="159"/>
        <end position="180"/>
    </location>
</feature>
<sequence length="277" mass="30908">MSTLTDIEKRYLEKLLDMGGGYVLDYSDASYGEFFKRHGINIHGMKYHTYGTSKAKKMRAFWEQEADSLVGRVLSEMMDSYEADGELNGREINKPVLEKGRAITERLLGKLTEKSPRQTLDDFLHQEFTIPNVQNLPVEAQAVPIIQGRLDEARTAMGAGAYLSVIFLCGSVLEAVLLGAAQKEPGRFNKAGSSPKGKDGGVRKFHEWSLAQFIDVSCEIGILKPDVKKFSHGLRDFRNYIHPYEQMVSGFAPDEHTAKVCFQVLKAALASVAGERR</sequence>
<dbReference type="RefSeq" id="WP_072244890.1">
    <property type="nucleotide sequence ID" value="NZ_FBYC01000003.1"/>
</dbReference>
<proteinExistence type="predicted"/>
<evidence type="ECO:0000313" key="2">
    <source>
        <dbReference type="EMBL" id="CUX79967.1"/>
    </source>
</evidence>
<name>A0ABP2BRT7_9RHOB</name>
<keyword evidence="1" id="KW-0812">Transmembrane</keyword>
<accession>A0ABP2BRT7</accession>
<comment type="caution">
    <text evidence="2">The sequence shown here is derived from an EMBL/GenBank/DDBJ whole genome shotgun (WGS) entry which is preliminary data.</text>
</comment>
<dbReference type="EMBL" id="FBYC01000003">
    <property type="protein sequence ID" value="CUX79967.1"/>
    <property type="molecule type" value="Genomic_DNA"/>
</dbReference>
<keyword evidence="1" id="KW-1133">Transmembrane helix</keyword>